<dbReference type="Proteomes" id="UP000002494">
    <property type="component" value="Chromosome 9"/>
</dbReference>
<sequence>MMNSHPCRSALSPSRILVAGDKAVHKTIGSEHVSIHPTLCGSRLHPPPSMTNPAPSLHSVFGILSALERDRLTCLKHKLGSLHPGSLESKLLHAMVLLALGQDTEARVSLESLKVNTAAQLVAGQWADMENTEDPEEPPDLSWTVARLYHLLAEENLCPASTRDVAYQVALRDLTSQGDHQLGQLQKEAWDRCSSHQGSLQPPSAAPAMTRSQPRPIDTSDWSWGHTLHSTGSTATLASHLEISQSPTLAFFSSHHGAHGPSKLCDKPLGTQEPQLVPEGCEEPDRSQPPPVQTSISLGLPHEIRVPEVALPILPDSLAAPNTSVHCPIECTEVSADSRSPLTSITESVGKQWPITSQRSPQFPVGDDVLPNSMSSSPPAQPPSSQASSVQPPLSSASSQSSCPAPPASTPPVSEHLETSDQKFYNFVVIHARADEHVALRIREKLETLGVPDGATFCEEFQVPGRGELHCLQDAIDHSGFMILLLTASFDCPLSLHQVNHALMNSLTQSGRQDCVIPLLPLECSQAQLSPDTTRLLHSIVWLDEHSPIFARKVANTFKAQKLQAQRERWKKEQEARTLKEQSTQLEAERQRVAAISAAYSAYVHGYTAWQTEMNRLGVAFGKDLSLGPPTPFPSWPGFPKPMPSHPQGCTPVSPYSPRQPPSSSLSQSFSPASSPAPQTPGPQPLIIHHAQMVQLGVNNHMWGHTGAQSSDDKTEFGETLDGPSDRGEPLS</sequence>
<comment type="subcellular location">
    <subcellularLocation>
        <location evidence="6">Cytoplasmic vesicle</location>
        <location evidence="6">Autophagosome</location>
    </subcellularLocation>
    <subcellularLocation>
        <location evidence="6">Cytoplasm</location>
        <location evidence="6">Cytosol</location>
    </subcellularLocation>
    <subcellularLocation>
        <location evidence="6">Mitochondrion</location>
    </subcellularLocation>
</comment>
<evidence type="ECO:0000256" key="4">
    <source>
        <dbReference type="ARBA" id="ARBA00022859"/>
    </source>
</evidence>
<keyword evidence="1 6" id="KW-0963">Cytoplasm</keyword>
<proteinExistence type="predicted"/>
<comment type="function">
    <text evidence="6">Involved in innate immunity against invading pathogens. Adapter used by TLR3, TLR4 (through TICAM2) and TLR5 to mediate NF-kappa-B and interferon-regulatory factor (IRF) activation, and to induce apoptosis. Ligand binding to these receptors results in TRIF recruitment through its TIR domain. Distinct protein-interaction motifs allow recruitment of the effector proteins TBK1, TRAF6 and RIPK1, which in turn, lead to the activation of transcription factors IRF3 and IRF7, NF-kappa-B and FADD respectively. Phosphorylation by TBK1 on the pLxIS motif leads to recruitment and subsequent activation of the transcription factor IRF3 to induce expression of type I interferon and exert a potent immunity against invading pathogens. Component of a multi-helicase-TICAM1 complex that acts as a cytoplasmic sensor of viral double-stranded RNA (dsRNA) and plays a role in the activation of a cascade of antiviral responses including the induction of pro-inflammatory cytokines.</text>
</comment>
<reference evidence="10" key="1">
    <citation type="submission" date="2024-01" db="EMBL/GenBank/DDBJ databases">
        <title>GRCr8: a new rat reference genome assembly contstructed from accurate long reads and long range scaffolding.</title>
        <authorList>
            <person name="Doris P.A."/>
            <person name="Kalbfleisch T."/>
            <person name="Li K."/>
            <person name="Howe K."/>
            <person name="Wood J."/>
        </authorList>
    </citation>
    <scope>NUCLEOTIDE SEQUENCE [LARGE SCALE GENOMIC DNA]</scope>
    <source>
        <strain evidence="10">Brown Norway</strain>
    </source>
</reference>
<keyword evidence="11" id="KW-1185">Reference proteome</keyword>
<gene>
    <name evidence="10" type="primary">Ticam1</name>
</gene>
<keyword evidence="6" id="KW-0968">Cytoplasmic vesicle</keyword>
<evidence type="ECO:0000256" key="6">
    <source>
        <dbReference type="PIRNR" id="PIRNR037744"/>
    </source>
</evidence>
<dbReference type="InterPro" id="IPR046946">
    <property type="entry name" value="TCAM1/2"/>
</dbReference>
<comment type="domain">
    <text evidence="6">The N-terminal region is essential for activation of the IFNB promoter activity.</text>
</comment>
<evidence type="ECO:0000256" key="7">
    <source>
        <dbReference type="SAM" id="Coils"/>
    </source>
</evidence>
<feature type="domain" description="TIR" evidence="9">
    <location>
        <begin position="423"/>
        <end position="583"/>
    </location>
</feature>
<feature type="region of interest" description="Disordered" evidence="8">
    <location>
        <begin position="702"/>
        <end position="732"/>
    </location>
</feature>
<reference evidence="10" key="3">
    <citation type="submission" date="2025-09" db="UniProtKB">
        <authorList>
            <consortium name="Ensembl"/>
        </authorList>
    </citation>
    <scope>IDENTIFICATION</scope>
    <source>
        <strain evidence="10">Brown Norway</strain>
    </source>
</reference>
<protein>
    <recommendedName>
        <fullName evidence="6">TIR domain-containing adapter molecule 1</fullName>
        <shortName evidence="6">TICAM-1</shortName>
    </recommendedName>
</protein>
<evidence type="ECO:0000256" key="2">
    <source>
        <dbReference type="ARBA" id="ARBA00022553"/>
    </source>
</evidence>
<name>A0ABK0LPU7_RAT</name>
<dbReference type="Gene3D" id="3.40.50.10140">
    <property type="entry name" value="Toll/interleukin-1 receptor homology (TIR) domain"/>
    <property type="match status" value="1"/>
</dbReference>
<keyword evidence="6" id="KW-0496">Mitochondrion</keyword>
<feature type="compositionally biased region" description="Polar residues" evidence="8">
    <location>
        <begin position="336"/>
        <end position="361"/>
    </location>
</feature>
<dbReference type="Pfam" id="PF17798">
    <property type="entry name" value="TRIF-NTD"/>
    <property type="match status" value="1"/>
</dbReference>
<feature type="compositionally biased region" description="Low complexity" evidence="8">
    <location>
        <begin position="371"/>
        <end position="403"/>
    </location>
</feature>
<feature type="region of interest" description="Disordered" evidence="8">
    <location>
        <begin position="188"/>
        <end position="225"/>
    </location>
</feature>
<evidence type="ECO:0000259" key="9">
    <source>
        <dbReference type="PROSITE" id="PS50104"/>
    </source>
</evidence>
<dbReference type="PROSITE" id="PS50104">
    <property type="entry name" value="TIR"/>
    <property type="match status" value="1"/>
</dbReference>
<keyword evidence="5 6" id="KW-0395">Inflammatory response</keyword>
<keyword evidence="2" id="KW-0597">Phosphoprotein</keyword>
<dbReference type="PANTHER" id="PTHR47230:SF1">
    <property type="entry name" value="TIR DOMAIN-CONTAINING ADAPTER MOLECULE 1"/>
    <property type="match status" value="1"/>
</dbReference>
<evidence type="ECO:0000256" key="8">
    <source>
        <dbReference type="SAM" id="MobiDB-lite"/>
    </source>
</evidence>
<accession>A0ABK0LPU7</accession>
<evidence type="ECO:0000313" key="11">
    <source>
        <dbReference type="Proteomes" id="UP000002494"/>
    </source>
</evidence>
<dbReference type="InterPro" id="IPR040886">
    <property type="entry name" value="TRIF_N"/>
</dbReference>
<feature type="region of interest" description="Disordered" evidence="8">
    <location>
        <begin position="632"/>
        <end position="685"/>
    </location>
</feature>
<keyword evidence="3 6" id="KW-0399">Innate immunity</keyword>
<feature type="region of interest" description="Disordered" evidence="8">
    <location>
        <begin position="252"/>
        <end position="296"/>
    </location>
</feature>
<feature type="compositionally biased region" description="Low complexity" evidence="8">
    <location>
        <begin position="652"/>
        <end position="677"/>
    </location>
</feature>
<feature type="coiled-coil region" evidence="7">
    <location>
        <begin position="562"/>
        <end position="592"/>
    </location>
</feature>
<keyword evidence="7" id="KW-0175">Coiled coil</keyword>
<keyword evidence="4 6" id="KW-0391">Immunity</keyword>
<evidence type="ECO:0000256" key="1">
    <source>
        <dbReference type="ARBA" id="ARBA00022490"/>
    </source>
</evidence>
<dbReference type="Gene3D" id="1.25.40.780">
    <property type="match status" value="1"/>
</dbReference>
<reference evidence="10" key="2">
    <citation type="submission" date="2025-08" db="UniProtKB">
        <authorList>
            <consortium name="Ensembl"/>
        </authorList>
    </citation>
    <scope>IDENTIFICATION</scope>
    <source>
        <strain evidence="10">Brown Norway</strain>
    </source>
</reference>
<keyword evidence="6" id="KW-0053">Apoptosis</keyword>
<dbReference type="InterPro" id="IPR000157">
    <property type="entry name" value="TIR_dom"/>
</dbReference>
<dbReference type="Ensembl" id="ENSRNOT00000150365.1">
    <property type="protein sequence ID" value="ENSRNOP00000107104.1"/>
    <property type="gene ID" value="ENSRNOG00000080915.1"/>
</dbReference>
<evidence type="ECO:0000256" key="3">
    <source>
        <dbReference type="ARBA" id="ARBA00022588"/>
    </source>
</evidence>
<dbReference type="PANTHER" id="PTHR47230">
    <property type="entry name" value="TIR DOMAIN-CONTAINING ADAPTER MOLECULE 1"/>
    <property type="match status" value="1"/>
</dbReference>
<dbReference type="Pfam" id="PF12721">
    <property type="entry name" value="RHIM"/>
    <property type="match status" value="1"/>
</dbReference>
<feature type="region of interest" description="Disordered" evidence="8">
    <location>
        <begin position="336"/>
        <end position="416"/>
    </location>
</feature>
<evidence type="ECO:0000256" key="5">
    <source>
        <dbReference type="ARBA" id="ARBA00023198"/>
    </source>
</evidence>
<dbReference type="GeneTree" id="ENSGT00940000162411"/>
<dbReference type="InterPro" id="IPR035897">
    <property type="entry name" value="Toll_tir_struct_dom_sf"/>
</dbReference>
<comment type="subunit">
    <text evidence="6">Homodimer. Found in a multi-helicase-TICAM1 complex at least composed of DHX36, DDX1, DDX21 and TICAM1.</text>
</comment>
<evidence type="ECO:0000313" key="10">
    <source>
        <dbReference type="Ensembl" id="ENSRNOP00000107104.1"/>
    </source>
</evidence>
<feature type="compositionally biased region" description="Pro residues" evidence="8">
    <location>
        <begin position="632"/>
        <end position="645"/>
    </location>
</feature>
<dbReference type="InterPro" id="IPR025735">
    <property type="entry name" value="RHIM"/>
</dbReference>
<dbReference type="SUPFAM" id="SSF52200">
    <property type="entry name" value="Toll/Interleukin receptor TIR domain"/>
    <property type="match status" value="1"/>
</dbReference>
<organism evidence="10 11">
    <name type="scientific">Rattus norvegicus</name>
    <name type="common">Rat</name>
    <dbReference type="NCBI Taxonomy" id="10116"/>
    <lineage>
        <taxon>Eukaryota</taxon>
        <taxon>Metazoa</taxon>
        <taxon>Chordata</taxon>
        <taxon>Craniata</taxon>
        <taxon>Vertebrata</taxon>
        <taxon>Euteleostomi</taxon>
        <taxon>Mammalia</taxon>
        <taxon>Eutheria</taxon>
        <taxon>Euarchontoglires</taxon>
        <taxon>Glires</taxon>
        <taxon>Rodentia</taxon>
        <taxon>Myomorpha</taxon>
        <taxon>Muroidea</taxon>
        <taxon>Muridae</taxon>
        <taxon>Murinae</taxon>
        <taxon>Rattus</taxon>
    </lineage>
</organism>